<accession>A0ABT3TH84</accession>
<dbReference type="Proteomes" id="UP001143362">
    <property type="component" value="Unassembled WGS sequence"/>
</dbReference>
<evidence type="ECO:0000313" key="5">
    <source>
        <dbReference type="Proteomes" id="UP001143362"/>
    </source>
</evidence>
<dbReference type="InterPro" id="IPR005025">
    <property type="entry name" value="FMN_Rdtase-like_dom"/>
</dbReference>
<comment type="caution">
    <text evidence="4">The sequence shown here is derived from an EMBL/GenBank/DDBJ whole genome shotgun (WGS) entry which is preliminary data.</text>
</comment>
<dbReference type="Pfam" id="PF03358">
    <property type="entry name" value="FMN_red"/>
    <property type="match status" value="1"/>
</dbReference>
<name>A0ABT3TH84_9GAMM</name>
<evidence type="ECO:0000256" key="1">
    <source>
        <dbReference type="ARBA" id="ARBA00022630"/>
    </source>
</evidence>
<feature type="domain" description="Flavodoxin-like" evidence="3">
    <location>
        <begin position="5"/>
        <end position="152"/>
    </location>
</feature>
<evidence type="ECO:0000259" key="3">
    <source>
        <dbReference type="PROSITE" id="PS50902"/>
    </source>
</evidence>
<dbReference type="PROSITE" id="PS50902">
    <property type="entry name" value="FLAVODOXIN_LIKE"/>
    <property type="match status" value="1"/>
</dbReference>
<sequence length="152" mass="15867">MGKTLLIVYHSQSGATALLAREAAAAATAGSDINVRTVRAVDAGIRDLATADGLLLALAENSAAASGAMKDFLDRTFYPAQPLQLNLPYALLLSAGNDGRGAVQQVQRILRGFPMKEVALPVICRGEVNADYLQRSGELGLTLAAGLELGIF</sequence>
<dbReference type="EMBL" id="SHNN01000002">
    <property type="protein sequence ID" value="MCX2981683.1"/>
    <property type="molecule type" value="Genomic_DNA"/>
</dbReference>
<dbReference type="InterPro" id="IPR008254">
    <property type="entry name" value="Flavodoxin/NO_synth"/>
</dbReference>
<evidence type="ECO:0000256" key="2">
    <source>
        <dbReference type="ARBA" id="ARBA00022643"/>
    </source>
</evidence>
<keyword evidence="5" id="KW-1185">Reference proteome</keyword>
<evidence type="ECO:0000313" key="4">
    <source>
        <dbReference type="EMBL" id="MCX2981683.1"/>
    </source>
</evidence>
<reference evidence="4" key="1">
    <citation type="submission" date="2019-02" db="EMBL/GenBank/DDBJ databases">
        <authorList>
            <person name="Li S.-H."/>
        </authorList>
    </citation>
    <scope>NUCLEOTIDE SEQUENCE</scope>
    <source>
        <strain evidence="4">IMCC14734</strain>
    </source>
</reference>
<dbReference type="InterPro" id="IPR029039">
    <property type="entry name" value="Flavoprotein-like_sf"/>
</dbReference>
<dbReference type="SUPFAM" id="SSF52218">
    <property type="entry name" value="Flavoproteins"/>
    <property type="match status" value="1"/>
</dbReference>
<dbReference type="Gene3D" id="3.40.50.360">
    <property type="match status" value="1"/>
</dbReference>
<proteinExistence type="predicted"/>
<gene>
    <name evidence="4" type="ORF">EYC98_12510</name>
</gene>
<keyword evidence="1" id="KW-0285">Flavoprotein</keyword>
<organism evidence="4 5">
    <name type="scientific">Candidatus Litorirhabdus singularis</name>
    <dbReference type="NCBI Taxonomy" id="2518993"/>
    <lineage>
        <taxon>Bacteria</taxon>
        <taxon>Pseudomonadati</taxon>
        <taxon>Pseudomonadota</taxon>
        <taxon>Gammaproteobacteria</taxon>
        <taxon>Cellvibrionales</taxon>
        <taxon>Halieaceae</taxon>
        <taxon>Candidatus Litorirhabdus</taxon>
    </lineage>
</organism>
<keyword evidence="2" id="KW-0288">FMN</keyword>
<protein>
    <submittedName>
        <fullName evidence="4">Flavodoxin</fullName>
    </submittedName>
</protein>